<proteinExistence type="inferred from homology"/>
<dbReference type="NCBIfam" id="TIGR01617">
    <property type="entry name" value="arsC_related"/>
    <property type="match status" value="1"/>
</dbReference>
<evidence type="ECO:0000313" key="4">
    <source>
        <dbReference type="Proteomes" id="UP000298058"/>
    </source>
</evidence>
<sequence>MKNSGLKVYEYSGCGTCKKALGFLKKNKIPFDSLPIRETPPSLAELKKAKQTIGDIKKLFNVSGKDYREGNWKEKLGTISEEEALKALSKNGNLIKRPFVISDQLVLVGFKEEDWKSSLK</sequence>
<dbReference type="RefSeq" id="WP_135759786.1">
    <property type="nucleotide sequence ID" value="NZ_RQHW01000023.1"/>
</dbReference>
<organism evidence="3 4">
    <name type="scientific">Leptospira idonii</name>
    <dbReference type="NCBI Taxonomy" id="1193500"/>
    <lineage>
        <taxon>Bacteria</taxon>
        <taxon>Pseudomonadati</taxon>
        <taxon>Spirochaetota</taxon>
        <taxon>Spirochaetia</taxon>
        <taxon>Leptospirales</taxon>
        <taxon>Leptospiraceae</taxon>
        <taxon>Leptospira</taxon>
    </lineage>
</organism>
<evidence type="ECO:0000256" key="1">
    <source>
        <dbReference type="ARBA" id="ARBA00007198"/>
    </source>
</evidence>
<dbReference type="InterPro" id="IPR006504">
    <property type="entry name" value="Tscrpt_reg_Spx/MgsR"/>
</dbReference>
<dbReference type="SUPFAM" id="SSF52833">
    <property type="entry name" value="Thioredoxin-like"/>
    <property type="match status" value="1"/>
</dbReference>
<dbReference type="OrthoDB" id="9794155at2"/>
<dbReference type="PANTHER" id="PTHR30041:SF8">
    <property type="entry name" value="PROTEIN YFFB"/>
    <property type="match status" value="1"/>
</dbReference>
<dbReference type="AlphaFoldDB" id="A0A4R9LZM4"/>
<evidence type="ECO:0000313" key="3">
    <source>
        <dbReference type="EMBL" id="TGN19884.1"/>
    </source>
</evidence>
<name>A0A4R9LZM4_9LEPT</name>
<gene>
    <name evidence="3" type="ORF">EHS15_06695</name>
</gene>
<dbReference type="InterPro" id="IPR006660">
    <property type="entry name" value="Arsenate_reductase-like"/>
</dbReference>
<keyword evidence="4" id="KW-1185">Reference proteome</keyword>
<dbReference type="PROSITE" id="PS51353">
    <property type="entry name" value="ARSC"/>
    <property type="match status" value="1"/>
</dbReference>
<protein>
    <submittedName>
        <fullName evidence="3">Spx/MgsR family RNA polymerase-binding regulatory protein</fullName>
    </submittedName>
</protein>
<dbReference type="PANTHER" id="PTHR30041">
    <property type="entry name" value="ARSENATE REDUCTASE"/>
    <property type="match status" value="1"/>
</dbReference>
<dbReference type="EMBL" id="RQHW01000023">
    <property type="protein sequence ID" value="TGN19884.1"/>
    <property type="molecule type" value="Genomic_DNA"/>
</dbReference>
<evidence type="ECO:0000256" key="2">
    <source>
        <dbReference type="PROSITE-ProRule" id="PRU01282"/>
    </source>
</evidence>
<reference evidence="3" key="1">
    <citation type="journal article" date="2019" name="PLoS Negl. Trop. Dis.">
        <title>Revisiting the worldwide diversity of Leptospira species in the environment.</title>
        <authorList>
            <person name="Vincent A.T."/>
            <person name="Schiettekatte O."/>
            <person name="Bourhy P."/>
            <person name="Veyrier F.J."/>
            <person name="Picardeau M."/>
        </authorList>
    </citation>
    <scope>NUCLEOTIDE SEQUENCE [LARGE SCALE GENOMIC DNA]</scope>
    <source>
        <strain evidence="3">201300427</strain>
    </source>
</reference>
<accession>A0A4R9LZM4</accession>
<dbReference type="Gene3D" id="3.40.30.10">
    <property type="entry name" value="Glutaredoxin"/>
    <property type="match status" value="1"/>
</dbReference>
<dbReference type="InterPro" id="IPR036249">
    <property type="entry name" value="Thioredoxin-like_sf"/>
</dbReference>
<dbReference type="Pfam" id="PF03960">
    <property type="entry name" value="ArsC"/>
    <property type="match status" value="1"/>
</dbReference>
<comment type="similarity">
    <text evidence="1 2">Belongs to the ArsC family.</text>
</comment>
<dbReference type="Proteomes" id="UP000298058">
    <property type="component" value="Unassembled WGS sequence"/>
</dbReference>
<comment type="caution">
    <text evidence="3">The sequence shown here is derived from an EMBL/GenBank/DDBJ whole genome shotgun (WGS) entry which is preliminary data.</text>
</comment>